<dbReference type="InterPro" id="IPR025724">
    <property type="entry name" value="GAG-pre-integrase_dom"/>
</dbReference>
<gene>
    <name evidence="11" type="ORF">KK1_037139</name>
</gene>
<keyword evidence="2" id="KW-0479">Metal-binding</keyword>
<dbReference type="GO" id="GO:0003964">
    <property type="term" value="F:RNA-directed DNA polymerase activity"/>
    <property type="evidence" value="ECO:0007669"/>
    <property type="project" value="UniProtKB-KW"/>
</dbReference>
<dbReference type="Pfam" id="PF00665">
    <property type="entry name" value="rve"/>
    <property type="match status" value="1"/>
</dbReference>
<evidence type="ECO:0000256" key="9">
    <source>
        <dbReference type="ARBA" id="ARBA00023172"/>
    </source>
</evidence>
<accession>A0A151RFW5</accession>
<dbReference type="InterPro" id="IPR012337">
    <property type="entry name" value="RNaseH-like_sf"/>
</dbReference>
<reference evidence="11" key="1">
    <citation type="journal article" date="2012" name="Nat. Biotechnol.">
        <title>Draft genome sequence of pigeonpea (Cajanus cajan), an orphan legume crop of resource-poor farmers.</title>
        <authorList>
            <person name="Varshney R.K."/>
            <person name="Chen W."/>
            <person name="Li Y."/>
            <person name="Bharti A.K."/>
            <person name="Saxena R.K."/>
            <person name="Schlueter J.A."/>
            <person name="Donoghue M.T."/>
            <person name="Azam S."/>
            <person name="Fan G."/>
            <person name="Whaley A.M."/>
            <person name="Farmer A.D."/>
            <person name="Sheridan J."/>
            <person name="Iwata A."/>
            <person name="Tuteja R."/>
            <person name="Penmetsa R.V."/>
            <person name="Wu W."/>
            <person name="Upadhyaya H.D."/>
            <person name="Yang S.P."/>
            <person name="Shah T."/>
            <person name="Saxena K.B."/>
            <person name="Michael T."/>
            <person name="McCombie W.R."/>
            <person name="Yang B."/>
            <person name="Zhang G."/>
            <person name="Yang H."/>
            <person name="Wang J."/>
            <person name="Spillane C."/>
            <person name="Cook D.R."/>
            <person name="May G.D."/>
            <person name="Xu X."/>
            <person name="Jackson S.A."/>
        </authorList>
    </citation>
    <scope>NUCLEOTIDE SEQUENCE [LARGE SCALE GENOMIC DNA]</scope>
</reference>
<protein>
    <submittedName>
        <fullName evidence="11">Retrovirus-related Pol polyprotein from transposon TNT 1-94</fullName>
    </submittedName>
</protein>
<dbReference type="SUPFAM" id="SSF53098">
    <property type="entry name" value="Ribonuclease H-like"/>
    <property type="match status" value="1"/>
</dbReference>
<name>A0A151RFW5_CAJCA</name>
<evidence type="ECO:0000313" key="12">
    <source>
        <dbReference type="Proteomes" id="UP000075243"/>
    </source>
</evidence>
<dbReference type="GO" id="GO:0004519">
    <property type="term" value="F:endonuclease activity"/>
    <property type="evidence" value="ECO:0007669"/>
    <property type="project" value="UniProtKB-KW"/>
</dbReference>
<keyword evidence="4" id="KW-0378">Hydrolase</keyword>
<dbReference type="Gene3D" id="3.30.420.10">
    <property type="entry name" value="Ribonuclease H-like superfamily/Ribonuclease H"/>
    <property type="match status" value="1"/>
</dbReference>
<dbReference type="Pfam" id="PF13976">
    <property type="entry name" value="gag_pre-integrs"/>
    <property type="match status" value="1"/>
</dbReference>
<evidence type="ECO:0000256" key="1">
    <source>
        <dbReference type="ARBA" id="ARBA00022722"/>
    </source>
</evidence>
<keyword evidence="9" id="KW-0233">DNA recombination</keyword>
<dbReference type="GO" id="GO:0006310">
    <property type="term" value="P:DNA recombination"/>
    <property type="evidence" value="ECO:0007669"/>
    <property type="project" value="UniProtKB-KW"/>
</dbReference>
<proteinExistence type="predicted"/>
<dbReference type="GO" id="GO:0003887">
    <property type="term" value="F:DNA-directed DNA polymerase activity"/>
    <property type="evidence" value="ECO:0007669"/>
    <property type="project" value="UniProtKB-KW"/>
</dbReference>
<evidence type="ECO:0000256" key="4">
    <source>
        <dbReference type="ARBA" id="ARBA00022801"/>
    </source>
</evidence>
<dbReference type="PANTHER" id="PTHR42648">
    <property type="entry name" value="TRANSPOSASE, PUTATIVE-RELATED"/>
    <property type="match status" value="1"/>
</dbReference>
<dbReference type="InterPro" id="IPR039537">
    <property type="entry name" value="Retrotran_Ty1/copia-like"/>
</dbReference>
<evidence type="ECO:0000256" key="2">
    <source>
        <dbReference type="ARBA" id="ARBA00022723"/>
    </source>
</evidence>
<evidence type="ECO:0000256" key="5">
    <source>
        <dbReference type="ARBA" id="ARBA00022842"/>
    </source>
</evidence>
<evidence type="ECO:0000256" key="8">
    <source>
        <dbReference type="ARBA" id="ARBA00022932"/>
    </source>
</evidence>
<keyword evidence="7" id="KW-0695">RNA-directed DNA polymerase</keyword>
<evidence type="ECO:0000259" key="10">
    <source>
        <dbReference type="PROSITE" id="PS50994"/>
    </source>
</evidence>
<keyword evidence="8" id="KW-0548">Nucleotidyltransferase</keyword>
<dbReference type="PANTHER" id="PTHR42648:SF11">
    <property type="entry name" value="TRANSPOSON TY4-P GAG-POL POLYPROTEIN"/>
    <property type="match status" value="1"/>
</dbReference>
<dbReference type="OMA" id="MVNIWHE"/>
<evidence type="ECO:0000256" key="7">
    <source>
        <dbReference type="ARBA" id="ARBA00022918"/>
    </source>
</evidence>
<keyword evidence="1" id="KW-0540">Nuclease</keyword>
<dbReference type="InterPro" id="IPR001584">
    <property type="entry name" value="Integrase_cat-core"/>
</dbReference>
<dbReference type="AlphaFoldDB" id="A0A151RFW5"/>
<keyword evidence="8" id="KW-0239">DNA-directed DNA polymerase</keyword>
<dbReference type="Gramene" id="C.cajan_38328.t">
    <property type="protein sequence ID" value="C.cajan_38328.t.cds1"/>
    <property type="gene ID" value="C.cajan_38328"/>
</dbReference>
<evidence type="ECO:0000313" key="11">
    <source>
        <dbReference type="EMBL" id="KYP41492.1"/>
    </source>
</evidence>
<dbReference type="GO" id="GO:0046872">
    <property type="term" value="F:metal ion binding"/>
    <property type="evidence" value="ECO:0007669"/>
    <property type="project" value="UniProtKB-KW"/>
</dbReference>
<dbReference type="InterPro" id="IPR036397">
    <property type="entry name" value="RNaseH_sf"/>
</dbReference>
<sequence length="233" mass="27664">MLQLKDKNGQVLAHVEMTKNRMFKLNLKNIQERCLQVNMEDKEWLWHLQFGYLHYSGLKELEKKKMVYGLPNMDYIKKFCEGCVFGKQARTNFQKKAEYRARRSLELVHTDICGPITSKSFSEKRYFIIFIDDYIRKTWVYFLKEKSEAFEAFKNFKAMVEKTTNLYIKALQSDRGGEYMSTAFTNYCEEQGIKRFLTAAYSPQQNGVAERKNQTILDMVRSMLKSKNMSKEF</sequence>
<evidence type="ECO:0000256" key="6">
    <source>
        <dbReference type="ARBA" id="ARBA00022908"/>
    </source>
</evidence>
<keyword evidence="12" id="KW-1185">Reference proteome</keyword>
<keyword evidence="3" id="KW-0255">Endonuclease</keyword>
<evidence type="ECO:0000256" key="3">
    <source>
        <dbReference type="ARBA" id="ARBA00022759"/>
    </source>
</evidence>
<dbReference type="Proteomes" id="UP000075243">
    <property type="component" value="Unassembled WGS sequence"/>
</dbReference>
<keyword evidence="5" id="KW-0460">Magnesium</keyword>
<keyword evidence="6" id="KW-0229">DNA integration</keyword>
<feature type="domain" description="Integrase catalytic" evidence="10">
    <location>
        <begin position="100"/>
        <end position="233"/>
    </location>
</feature>
<organism evidence="11 12">
    <name type="scientific">Cajanus cajan</name>
    <name type="common">Pigeon pea</name>
    <name type="synonym">Cajanus indicus</name>
    <dbReference type="NCBI Taxonomy" id="3821"/>
    <lineage>
        <taxon>Eukaryota</taxon>
        <taxon>Viridiplantae</taxon>
        <taxon>Streptophyta</taxon>
        <taxon>Embryophyta</taxon>
        <taxon>Tracheophyta</taxon>
        <taxon>Spermatophyta</taxon>
        <taxon>Magnoliopsida</taxon>
        <taxon>eudicotyledons</taxon>
        <taxon>Gunneridae</taxon>
        <taxon>Pentapetalae</taxon>
        <taxon>rosids</taxon>
        <taxon>fabids</taxon>
        <taxon>Fabales</taxon>
        <taxon>Fabaceae</taxon>
        <taxon>Papilionoideae</taxon>
        <taxon>50 kb inversion clade</taxon>
        <taxon>NPAAA clade</taxon>
        <taxon>indigoferoid/millettioid clade</taxon>
        <taxon>Phaseoleae</taxon>
        <taxon>Cajanus</taxon>
    </lineage>
</organism>
<dbReference type="GO" id="GO:0016787">
    <property type="term" value="F:hydrolase activity"/>
    <property type="evidence" value="ECO:0007669"/>
    <property type="project" value="UniProtKB-KW"/>
</dbReference>
<dbReference type="PROSITE" id="PS50994">
    <property type="entry name" value="INTEGRASE"/>
    <property type="match status" value="1"/>
</dbReference>
<dbReference type="EMBL" id="KQ483770">
    <property type="protein sequence ID" value="KYP41492.1"/>
    <property type="molecule type" value="Genomic_DNA"/>
</dbReference>
<dbReference type="GO" id="GO:0015074">
    <property type="term" value="P:DNA integration"/>
    <property type="evidence" value="ECO:0007669"/>
    <property type="project" value="UniProtKB-KW"/>
</dbReference>
<dbReference type="GO" id="GO:0003676">
    <property type="term" value="F:nucleic acid binding"/>
    <property type="evidence" value="ECO:0007669"/>
    <property type="project" value="InterPro"/>
</dbReference>
<keyword evidence="8" id="KW-0808">Transferase</keyword>